<organism evidence="2 3">
    <name type="scientific">Sulfitobacter faviae</name>
    <dbReference type="NCBI Taxonomy" id="1775881"/>
    <lineage>
        <taxon>Bacteria</taxon>
        <taxon>Pseudomonadati</taxon>
        <taxon>Pseudomonadota</taxon>
        <taxon>Alphaproteobacteria</taxon>
        <taxon>Rhodobacterales</taxon>
        <taxon>Roseobacteraceae</taxon>
        <taxon>Sulfitobacter</taxon>
    </lineage>
</organism>
<protein>
    <submittedName>
        <fullName evidence="2">DUF1937 family protein</fullName>
    </submittedName>
</protein>
<gene>
    <name evidence="2" type="ORF">T7987_07810</name>
</gene>
<dbReference type="Gene3D" id="3.40.50.10400">
    <property type="entry name" value="Hypothetical protein PA1492"/>
    <property type="match status" value="1"/>
</dbReference>
<dbReference type="Pfam" id="PF09152">
    <property type="entry name" value="DUF1937"/>
    <property type="match status" value="1"/>
</dbReference>
<evidence type="ECO:0000313" key="2">
    <source>
        <dbReference type="EMBL" id="WPZ23125.1"/>
    </source>
</evidence>
<feature type="domain" description="DUF1937" evidence="1">
    <location>
        <begin position="42"/>
        <end position="159"/>
    </location>
</feature>
<evidence type="ECO:0000313" key="3">
    <source>
        <dbReference type="Proteomes" id="UP001326567"/>
    </source>
</evidence>
<dbReference type="EMBL" id="CP139725">
    <property type="protein sequence ID" value="WPZ23125.1"/>
    <property type="molecule type" value="Genomic_DNA"/>
</dbReference>
<dbReference type="Proteomes" id="UP001326567">
    <property type="component" value="Chromosome"/>
</dbReference>
<dbReference type="RefSeq" id="WP_322329601.1">
    <property type="nucleotide sequence ID" value="NZ_CP139725.1"/>
</dbReference>
<accession>A0ABZ0V6U0</accession>
<dbReference type="InterPro" id="IPR015235">
    <property type="entry name" value="DUF1937"/>
</dbReference>
<reference evidence="2 3" key="1">
    <citation type="submission" date="2023-11" db="EMBL/GenBank/DDBJ databases">
        <title>From the Deep-Sea to the Surface: Bacterial Genomes Isolated from the Moytirra Hydrothermal Vent Plume.</title>
        <authorList>
            <person name="Major S.R."/>
        </authorList>
    </citation>
    <scope>NUCLEOTIDE SEQUENCE [LARGE SCALE GENOMIC DNA]</scope>
    <source>
        <strain evidence="2 3">OXR-9</strain>
    </source>
</reference>
<sequence>MGHDFQFPRDPDWEWLKASYPSNVLLRADCQFVEAVSHLFGRMAYLSTPYTKAVVNDQMEWDRGMSCDIEVRTARWVRAFAIEGITAVSPILLSCAACHADIEDRLDPLDDVFWARWRRPLLSASGAVVIPAMDGWDVSQGVWRDACWALLHNVPVYLIAKGSEFGADL</sequence>
<keyword evidence="3" id="KW-1185">Reference proteome</keyword>
<evidence type="ECO:0000259" key="1">
    <source>
        <dbReference type="Pfam" id="PF09152"/>
    </source>
</evidence>
<dbReference type="SUPFAM" id="SSF52309">
    <property type="entry name" value="N-(deoxy)ribosyltransferase-like"/>
    <property type="match status" value="1"/>
</dbReference>
<name>A0ABZ0V6U0_9RHOB</name>
<proteinExistence type="predicted"/>